<dbReference type="Gene3D" id="2.60.40.10">
    <property type="entry name" value="Immunoglobulins"/>
    <property type="match status" value="1"/>
</dbReference>
<dbReference type="Proteomes" id="UP001302349">
    <property type="component" value="Chromosome"/>
</dbReference>
<dbReference type="EMBL" id="CP136051">
    <property type="protein sequence ID" value="WOK07707.1"/>
    <property type="molecule type" value="Genomic_DNA"/>
</dbReference>
<dbReference type="PROSITE" id="PS51257">
    <property type="entry name" value="PROKAR_LIPOPROTEIN"/>
    <property type="match status" value="1"/>
</dbReference>
<organism evidence="2 3">
    <name type="scientific">Imperialibacter roseus</name>
    <dbReference type="NCBI Taxonomy" id="1324217"/>
    <lineage>
        <taxon>Bacteria</taxon>
        <taxon>Pseudomonadati</taxon>
        <taxon>Bacteroidota</taxon>
        <taxon>Cytophagia</taxon>
        <taxon>Cytophagales</taxon>
        <taxon>Flammeovirgaceae</taxon>
        <taxon>Imperialibacter</taxon>
    </lineage>
</organism>
<dbReference type="Gene3D" id="2.60.40.1080">
    <property type="match status" value="1"/>
</dbReference>
<evidence type="ECO:0000313" key="2">
    <source>
        <dbReference type="EMBL" id="WOK07707.1"/>
    </source>
</evidence>
<feature type="chain" id="PRO_5046802337" description="BIG2 domain-containing protein" evidence="1">
    <location>
        <begin position="20"/>
        <end position="351"/>
    </location>
</feature>
<dbReference type="RefSeq" id="WP_317490370.1">
    <property type="nucleotide sequence ID" value="NZ_CP136051.1"/>
</dbReference>
<sequence>MRNLQLLFLLTLLGLFSCTDTPINPVEEIPDEFEDLKSIRLNPSGDTTVLVQYSNTKTVAAIGEFVVAQFDTLEVAGLLSKKTQITITYDTTYRTIDAMKLEWSSSDNSVVTVENGVVTPIGGGDADVRCRLASKQITSNSSHFNVVGLPFLSIDSPGDQLVFTSEGIVSGHVATDALLYIQGEPASFDPSGYFEQVVQLPIDGVNSVVVKATDAIVPEAFNVKTKKYTRATPETILGNWAGTASDGSDFTFTVTLSTTDPDEFDASGLYNWKVLPPLDVTRTNIPFSFKIDKYGNFVGNFSWSRSGAVADVVYRGIVSSTTGSAGTIRYDGSWDGVTLRRTSTWTATKIQ</sequence>
<evidence type="ECO:0008006" key="4">
    <source>
        <dbReference type="Google" id="ProtNLM"/>
    </source>
</evidence>
<proteinExistence type="predicted"/>
<protein>
    <recommendedName>
        <fullName evidence="4">BIG2 domain-containing protein</fullName>
    </recommendedName>
</protein>
<keyword evidence="3" id="KW-1185">Reference proteome</keyword>
<evidence type="ECO:0000256" key="1">
    <source>
        <dbReference type="SAM" id="SignalP"/>
    </source>
</evidence>
<dbReference type="SUPFAM" id="SSF49373">
    <property type="entry name" value="Invasin/intimin cell-adhesion fragments"/>
    <property type="match status" value="1"/>
</dbReference>
<accession>A0ABZ0IT72</accession>
<name>A0ABZ0IT72_9BACT</name>
<evidence type="ECO:0000313" key="3">
    <source>
        <dbReference type="Proteomes" id="UP001302349"/>
    </source>
</evidence>
<dbReference type="InterPro" id="IPR008964">
    <property type="entry name" value="Invasin/intimin_cell_adhesion"/>
</dbReference>
<keyword evidence="1" id="KW-0732">Signal</keyword>
<feature type="signal peptide" evidence="1">
    <location>
        <begin position="1"/>
        <end position="19"/>
    </location>
</feature>
<reference evidence="2 3" key="1">
    <citation type="journal article" date="2023" name="Microbiol. Resour. Announc.">
        <title>Complete Genome Sequence of Imperialibacter roseus strain P4T.</title>
        <authorList>
            <person name="Tizabi D.R."/>
            <person name="Bachvaroff T."/>
            <person name="Hill R.T."/>
        </authorList>
    </citation>
    <scope>NUCLEOTIDE SEQUENCE [LARGE SCALE GENOMIC DNA]</scope>
    <source>
        <strain evidence="2 3">P4T</strain>
    </source>
</reference>
<dbReference type="InterPro" id="IPR013783">
    <property type="entry name" value="Ig-like_fold"/>
</dbReference>
<gene>
    <name evidence="2" type="ORF">RT717_03600</name>
</gene>